<name>A0A8S1IXZ5_9CHLO</name>
<protein>
    <submittedName>
        <fullName evidence="1">Uncharacterized protein</fullName>
    </submittedName>
</protein>
<dbReference type="EMBL" id="CAJHUC010000910">
    <property type="protein sequence ID" value="CAD7698904.1"/>
    <property type="molecule type" value="Genomic_DNA"/>
</dbReference>
<evidence type="ECO:0000313" key="2">
    <source>
        <dbReference type="Proteomes" id="UP000708148"/>
    </source>
</evidence>
<evidence type="ECO:0000313" key="1">
    <source>
        <dbReference type="EMBL" id="CAD7698904.1"/>
    </source>
</evidence>
<dbReference type="AlphaFoldDB" id="A0A8S1IXZ5"/>
<reference evidence="1" key="1">
    <citation type="submission" date="2020-12" db="EMBL/GenBank/DDBJ databases">
        <authorList>
            <person name="Iha C."/>
        </authorList>
    </citation>
    <scope>NUCLEOTIDE SEQUENCE</scope>
</reference>
<keyword evidence="2" id="KW-1185">Reference proteome</keyword>
<organism evidence="1 2">
    <name type="scientific">Ostreobium quekettii</name>
    <dbReference type="NCBI Taxonomy" id="121088"/>
    <lineage>
        <taxon>Eukaryota</taxon>
        <taxon>Viridiplantae</taxon>
        <taxon>Chlorophyta</taxon>
        <taxon>core chlorophytes</taxon>
        <taxon>Ulvophyceae</taxon>
        <taxon>TCBD clade</taxon>
        <taxon>Bryopsidales</taxon>
        <taxon>Ostreobineae</taxon>
        <taxon>Ostreobiaceae</taxon>
        <taxon>Ostreobium</taxon>
    </lineage>
</organism>
<gene>
    <name evidence="1" type="ORF">OSTQU699_LOCUS4263</name>
</gene>
<proteinExistence type="predicted"/>
<sequence>MQAAVQVFIVASPPQEQVAASLHEPVDQHPKYNEKMLEFLGEQLAQVESLPPEGVTQSSVEEFQTTVQKGERLIAMHKGPFSLRTFYMSTDVKDCVSDISDILCDIVKEWQRDDTVAVKKEVPAEHFETDKEASSKMLKYIISGDVPSGEVLPQHWKGMKREHEE</sequence>
<comment type="caution">
    <text evidence="1">The sequence shown here is derived from an EMBL/GenBank/DDBJ whole genome shotgun (WGS) entry which is preliminary data.</text>
</comment>
<dbReference type="Proteomes" id="UP000708148">
    <property type="component" value="Unassembled WGS sequence"/>
</dbReference>
<accession>A0A8S1IXZ5</accession>